<protein>
    <submittedName>
        <fullName evidence="2">Uncharacterized protein</fullName>
    </submittedName>
</protein>
<dbReference type="EMBL" id="KZ559656">
    <property type="protein sequence ID" value="PLN75271.1"/>
    <property type="molecule type" value="Genomic_DNA"/>
</dbReference>
<organism evidence="2 3">
    <name type="scientific">Aspergillus taichungensis</name>
    <dbReference type="NCBI Taxonomy" id="482145"/>
    <lineage>
        <taxon>Eukaryota</taxon>
        <taxon>Fungi</taxon>
        <taxon>Dikarya</taxon>
        <taxon>Ascomycota</taxon>
        <taxon>Pezizomycotina</taxon>
        <taxon>Eurotiomycetes</taxon>
        <taxon>Eurotiomycetidae</taxon>
        <taxon>Eurotiales</taxon>
        <taxon>Aspergillaceae</taxon>
        <taxon>Aspergillus</taxon>
        <taxon>Aspergillus subgen. Circumdati</taxon>
    </lineage>
</organism>
<evidence type="ECO:0000256" key="1">
    <source>
        <dbReference type="SAM" id="MobiDB-lite"/>
    </source>
</evidence>
<proteinExistence type="predicted"/>
<dbReference type="AlphaFoldDB" id="A0A2J5HEH6"/>
<name>A0A2J5HEH6_9EURO</name>
<sequence>MNINIHPRIYPLNPPKPLTPKSATTTTTKTTPLLHTLRTLFARSFTCPPNTSPCTSINRPSTCCGLDEICQLVDSEASTPAKPTTQADAAAQDETAIQPPVLRLLLRQLLTLTG</sequence>
<keyword evidence="3" id="KW-1185">Reference proteome</keyword>
<reference evidence="3" key="1">
    <citation type="submission" date="2017-12" db="EMBL/GenBank/DDBJ databases">
        <authorList>
            <consortium name="DOE Joint Genome Institute"/>
            <person name="Mondo S.J."/>
            <person name="Kjaerbolling I."/>
            <person name="Vesth T.C."/>
            <person name="Frisvad J.C."/>
            <person name="Nybo J.L."/>
            <person name="Theobald S."/>
            <person name="Kuo A."/>
            <person name="Bowyer P."/>
            <person name="Matsuda Y."/>
            <person name="Lyhne E.K."/>
            <person name="Kogle M.E."/>
            <person name="Clum A."/>
            <person name="Lipzen A."/>
            <person name="Salamov A."/>
            <person name="Ngan C.Y."/>
            <person name="Daum C."/>
            <person name="Chiniquy J."/>
            <person name="Barry K."/>
            <person name="LaButti K."/>
            <person name="Haridas S."/>
            <person name="Simmons B.A."/>
            <person name="Magnuson J.K."/>
            <person name="Mortensen U.H."/>
            <person name="Larsen T.O."/>
            <person name="Grigoriev I.V."/>
            <person name="Baker S.E."/>
            <person name="Andersen M.R."/>
            <person name="Nordberg H.P."/>
            <person name="Cantor M.N."/>
            <person name="Hua S.X."/>
        </authorList>
    </citation>
    <scope>NUCLEOTIDE SEQUENCE [LARGE SCALE GENOMIC DNA]</scope>
    <source>
        <strain evidence="3">IBT 19404</strain>
    </source>
</reference>
<accession>A0A2J5HEH6</accession>
<feature type="region of interest" description="Disordered" evidence="1">
    <location>
        <begin position="1"/>
        <end position="27"/>
    </location>
</feature>
<dbReference type="OrthoDB" id="2426396at2759"/>
<dbReference type="Proteomes" id="UP000235023">
    <property type="component" value="Unassembled WGS sequence"/>
</dbReference>
<evidence type="ECO:0000313" key="2">
    <source>
        <dbReference type="EMBL" id="PLN75271.1"/>
    </source>
</evidence>
<gene>
    <name evidence="2" type="ORF">BDW42DRAFT_197854</name>
</gene>
<evidence type="ECO:0000313" key="3">
    <source>
        <dbReference type="Proteomes" id="UP000235023"/>
    </source>
</evidence>